<dbReference type="AlphaFoldDB" id="G0WA21"/>
<dbReference type="OMA" id="KPCIRCL"/>
<dbReference type="InterPro" id="IPR036864">
    <property type="entry name" value="Zn2-C6_fun-type_DNA-bd_sf"/>
</dbReference>
<dbReference type="Gene3D" id="4.10.240.10">
    <property type="entry name" value="Zn(2)-C6 fungal-type DNA-binding domain"/>
    <property type="match status" value="1"/>
</dbReference>
<feature type="compositionally biased region" description="Polar residues" evidence="1">
    <location>
        <begin position="218"/>
        <end position="231"/>
    </location>
</feature>
<dbReference type="SMART" id="SM00066">
    <property type="entry name" value="GAL4"/>
    <property type="match status" value="1"/>
</dbReference>
<evidence type="ECO:0000313" key="4">
    <source>
        <dbReference type="Proteomes" id="UP000000689"/>
    </source>
</evidence>
<sequence>MRGTDMSHSTAADGSDRFSSESDKYIKKSETKNSKQDDTEEVETFGLDISTSTLIEGIDENDPRHSTPSKMETTENGKIKRNTFACVRCHSLKQKCVPSDTNDIYRRPCERCLRTGKLCKFDLSKRTRKRRLKSDPTSRSSTPLTLLSSGDTTALNASIGNVASSQLPNTLNIEVQQAKRQKQYPNPTIAASIQPILPGIQQSLPDLWLNIKQPPAVASSSNSTKPLQGSDNNNANSYTNNRSISPGFNNSTNSVVSSDIAISKPMAGTNLASNAILSTSKMHPPMDNDMDTAPISTLQSRPTIPSAVPQNIKANKPFNSHLITHEFKTKLQSLLRYQKAKIIELSRNFTAWSNEWNELVQRSIYPPTIKDPVTIGILNYEEASLRLSLYKKMTSETRVPFGRLPFGRLDEDTTVKQLQREKPVLLSVIMSCVSVVMSTAQTNRDTIMKLDGFVINLITNEIFKSNNKSIEMIEALSTLCLWYNFLEWSSKTRYHLFNYICCCLTKDLGPTFVNRSFGMFSDEDPCKYKPDFKTPLELNKDGARLTIWVYVSSLNISIFLRQSIQSRWNNETEQACNALLQSPSQSSSFYNGDDDQILILFAKLNHILEKIHIYLHEMDQPWDYAGKEKEFTDKFTTGLIKKFENELDEIFQQIPPTGQRILIFYYSVEAYLHQYKISRFVSKSHEHKFTKLPIEISDAFRRCYECCTSLLREFLKLSPELIAALPLFHMSRIMYTVGLLLLKLRYAVIALPLFHHLLPITEATGDLVNKVDEVLKDTSELYPYNTFLYKIQYVVALFSQTYANKLRDLADSYEKAERENKPTPYTVNQFNPLLLRSSSDEIKSALLNTPILTTEPNFSPVENIGPIQNNGKMNIASRQSMRSESALFDGINTRSNNTNLAPNQELKISPFSSATALSTTHLSNPSMINNDKILAGPPYGKNLSLIPEVNPSPSASSDNLNEYLTDINSLAWGFNALNDEFWTDLFITE</sequence>
<protein>
    <recommendedName>
        <fullName evidence="2">Zn(2)-C6 fungal-type domain-containing protein</fullName>
    </recommendedName>
</protein>
<dbReference type="Proteomes" id="UP000000689">
    <property type="component" value="Chromosome 4"/>
</dbReference>
<gene>
    <name evidence="3" type="primary">NDAI0D03180</name>
    <name evidence="3" type="ordered locus">NDAI_0D03180</name>
</gene>
<dbReference type="CDD" id="cd00067">
    <property type="entry name" value="GAL4"/>
    <property type="match status" value="1"/>
</dbReference>
<dbReference type="GO" id="GO:0071468">
    <property type="term" value="P:cellular response to acidic pH"/>
    <property type="evidence" value="ECO:0007669"/>
    <property type="project" value="EnsemblFungi"/>
</dbReference>
<name>G0WA21_NAUDC</name>
<dbReference type="KEGG" id="ndi:NDAI_0D03180"/>
<dbReference type="EMBL" id="HE580270">
    <property type="protein sequence ID" value="CCD24632.1"/>
    <property type="molecule type" value="Genomic_DNA"/>
</dbReference>
<dbReference type="PANTHER" id="PTHR31644:SF2">
    <property type="entry name" value="TRANSCRIPTIONAL ACTIVATOR ARO80-RELATED"/>
    <property type="match status" value="1"/>
</dbReference>
<organism evidence="3 4">
    <name type="scientific">Naumovozyma dairenensis (strain ATCC 10597 / BCRC 20456 / CBS 421 / NBRC 0211 / NRRL Y-12639)</name>
    <name type="common">Saccharomyces dairenensis</name>
    <dbReference type="NCBI Taxonomy" id="1071378"/>
    <lineage>
        <taxon>Eukaryota</taxon>
        <taxon>Fungi</taxon>
        <taxon>Dikarya</taxon>
        <taxon>Ascomycota</taxon>
        <taxon>Saccharomycotina</taxon>
        <taxon>Saccharomycetes</taxon>
        <taxon>Saccharomycetales</taxon>
        <taxon>Saccharomycetaceae</taxon>
        <taxon>Naumovozyma</taxon>
    </lineage>
</organism>
<keyword evidence="4" id="KW-1185">Reference proteome</keyword>
<evidence type="ECO:0000313" key="3">
    <source>
        <dbReference type="EMBL" id="CCD24632.1"/>
    </source>
</evidence>
<feature type="domain" description="Zn(2)-C6 fungal-type" evidence="2">
    <location>
        <begin position="85"/>
        <end position="119"/>
    </location>
</feature>
<dbReference type="OrthoDB" id="4454541at2759"/>
<dbReference type="InterPro" id="IPR052780">
    <property type="entry name" value="AAA_Catabolism_Regulators"/>
</dbReference>
<dbReference type="RefSeq" id="XP_003669875.1">
    <property type="nucleotide sequence ID" value="XM_003669827.1"/>
</dbReference>
<dbReference type="GO" id="GO:0000981">
    <property type="term" value="F:DNA-binding transcription factor activity, RNA polymerase II-specific"/>
    <property type="evidence" value="ECO:0007669"/>
    <property type="project" value="InterPro"/>
</dbReference>
<dbReference type="GO" id="GO:0009074">
    <property type="term" value="P:aromatic amino acid family catabolic process"/>
    <property type="evidence" value="ECO:0007669"/>
    <property type="project" value="TreeGrafter"/>
</dbReference>
<proteinExistence type="predicted"/>
<dbReference type="PROSITE" id="PS00463">
    <property type="entry name" value="ZN2_CY6_FUNGAL_1"/>
    <property type="match status" value="1"/>
</dbReference>
<dbReference type="GO" id="GO:0043565">
    <property type="term" value="F:sequence-specific DNA binding"/>
    <property type="evidence" value="ECO:0007669"/>
    <property type="project" value="EnsemblFungi"/>
</dbReference>
<feature type="region of interest" description="Disordered" evidence="1">
    <location>
        <begin position="1"/>
        <end position="75"/>
    </location>
</feature>
<feature type="region of interest" description="Disordered" evidence="1">
    <location>
        <begin position="216"/>
        <end position="250"/>
    </location>
</feature>
<feature type="compositionally biased region" description="Basic and acidic residues" evidence="1">
    <location>
        <begin position="14"/>
        <end position="37"/>
    </location>
</feature>
<evidence type="ECO:0000259" key="2">
    <source>
        <dbReference type="PROSITE" id="PS00463"/>
    </source>
</evidence>
<feature type="compositionally biased region" description="Polar residues" evidence="1">
    <location>
        <begin position="1"/>
        <end position="12"/>
    </location>
</feature>
<reference evidence="3 4" key="1">
    <citation type="journal article" date="2011" name="Proc. Natl. Acad. Sci. U.S.A.">
        <title>Evolutionary erosion of yeast sex chromosomes by mating-type switching accidents.</title>
        <authorList>
            <person name="Gordon J.L."/>
            <person name="Armisen D."/>
            <person name="Proux-Wera E."/>
            <person name="Oheigeartaigh S.S."/>
            <person name="Byrne K.P."/>
            <person name="Wolfe K.H."/>
        </authorList>
    </citation>
    <scope>NUCLEOTIDE SEQUENCE [LARGE SCALE GENOMIC DNA]</scope>
    <source>
        <strain evidence="4">ATCC 10597 / BCRC 20456 / CBS 421 / NBRC 0211 / NRRL Y-12639</strain>
    </source>
</reference>
<dbReference type="InterPro" id="IPR001138">
    <property type="entry name" value="Zn2Cys6_DnaBD"/>
</dbReference>
<dbReference type="GO" id="GO:0045944">
    <property type="term" value="P:positive regulation of transcription by RNA polymerase II"/>
    <property type="evidence" value="ECO:0007669"/>
    <property type="project" value="EnsemblFungi"/>
</dbReference>
<dbReference type="GO" id="GO:0008270">
    <property type="term" value="F:zinc ion binding"/>
    <property type="evidence" value="ECO:0007669"/>
    <property type="project" value="InterPro"/>
</dbReference>
<dbReference type="eggNOG" id="ENOG502QRSG">
    <property type="taxonomic scope" value="Eukaryota"/>
</dbReference>
<dbReference type="CDD" id="cd12148">
    <property type="entry name" value="fungal_TF_MHR"/>
    <property type="match status" value="1"/>
</dbReference>
<dbReference type="GO" id="GO:0005634">
    <property type="term" value="C:nucleus"/>
    <property type="evidence" value="ECO:0007669"/>
    <property type="project" value="EnsemblFungi"/>
</dbReference>
<dbReference type="PANTHER" id="PTHR31644">
    <property type="entry name" value="TRANSCRIPTIONAL ACTIVATOR ARO80-RELATED"/>
    <property type="match status" value="1"/>
</dbReference>
<dbReference type="GeneID" id="11495289"/>
<evidence type="ECO:0000256" key="1">
    <source>
        <dbReference type="SAM" id="MobiDB-lite"/>
    </source>
</evidence>
<dbReference type="HOGENOM" id="CLU_004837_0_0_1"/>
<accession>G0WA21</accession>
<dbReference type="SUPFAM" id="SSF57701">
    <property type="entry name" value="Zn2/Cys6 DNA-binding domain"/>
    <property type="match status" value="1"/>
</dbReference>
<feature type="compositionally biased region" description="Low complexity" evidence="1">
    <location>
        <begin position="232"/>
        <end position="241"/>
    </location>
</feature>